<feature type="transmembrane region" description="Helical" evidence="2">
    <location>
        <begin position="449"/>
        <end position="468"/>
    </location>
</feature>
<gene>
    <name evidence="3" type="ORF">LNO71_00155</name>
</gene>
<keyword evidence="2" id="KW-0812">Transmembrane</keyword>
<dbReference type="Proteomes" id="UP001216384">
    <property type="component" value="Unassembled WGS sequence"/>
</dbReference>
<keyword evidence="2" id="KW-1133">Transmembrane helix</keyword>
<organism evidence="3 4">
    <name type="scientific">Mycoplasma bradburyae</name>
    <dbReference type="NCBI Taxonomy" id="2963128"/>
    <lineage>
        <taxon>Bacteria</taxon>
        <taxon>Bacillati</taxon>
        <taxon>Mycoplasmatota</taxon>
        <taxon>Mollicutes</taxon>
        <taxon>Mycoplasmataceae</taxon>
        <taxon>Mycoplasma</taxon>
    </lineage>
</organism>
<feature type="transmembrane region" description="Helical" evidence="2">
    <location>
        <begin position="402"/>
        <end position="428"/>
    </location>
</feature>
<dbReference type="RefSeq" id="WP_255045736.1">
    <property type="nucleotide sequence ID" value="NZ_CP101415.1"/>
</dbReference>
<name>A0AAW6HNQ7_9MOLU</name>
<accession>A0AAW6HNQ7</accession>
<sequence>MNQKPNPAIDKNNNLQQVIRPSVNIASKQQPRPNANIYQAQAQIVNAQTKKDGLDSPNKIQQRPNPNLNQNNQPNNIALGLNPRPNLNAQQRPNPQLNLSQNPNNLNGNLNRPNPNLNNQQLNNRTINSNQPGTLNILNKLQQNPNKPNENIKSDAQGLNKRPASSLRDFVAQDETNSVDDEGEIEAPITSLKSNEPQQAILKDFNQNQKVEQSKPVEKPQPINKAQSIQPTQQPQPVQQIQESPNPTPEETAEELKTTTPQAPTPTPAPAPSAKQPSTHPSGMTLEDFMRKKLETNLVVVDEETLRKQQEEKDSKAVAVVNENQAAPEEEYQQPETSSFDLQYDVWTLDRLKKFSLASIFMGIFSSLLGIGVLALSILYILNSLETLNVSKALNLKSETLNAILVAISIVYVVISSIYRALALVCVLSSNQISSQKNFYSYDFDSLKAPLSFSVFFEITSLISYPMLLSKISKTVNLLK</sequence>
<feature type="compositionally biased region" description="Polar residues" evidence="1">
    <location>
        <begin position="126"/>
        <end position="151"/>
    </location>
</feature>
<feature type="region of interest" description="Disordered" evidence="1">
    <location>
        <begin position="48"/>
        <end position="166"/>
    </location>
</feature>
<proteinExistence type="predicted"/>
<keyword evidence="2" id="KW-0472">Membrane</keyword>
<evidence type="ECO:0000256" key="2">
    <source>
        <dbReference type="SAM" id="Phobius"/>
    </source>
</evidence>
<feature type="compositionally biased region" description="Low complexity" evidence="1">
    <location>
        <begin position="227"/>
        <end position="245"/>
    </location>
</feature>
<feature type="transmembrane region" description="Helical" evidence="2">
    <location>
        <begin position="360"/>
        <end position="382"/>
    </location>
</feature>
<evidence type="ECO:0000256" key="1">
    <source>
        <dbReference type="SAM" id="MobiDB-lite"/>
    </source>
</evidence>
<reference evidence="3" key="1">
    <citation type="submission" date="2021-11" db="EMBL/GenBank/DDBJ databases">
        <title>Description of Mycoplasma bradburyaesp. nov.from sea birds: a tribute to a great mycoplasmologist.</title>
        <authorList>
            <person name="Ramirez A.S."/>
            <person name="Poveda C."/>
            <person name="Suarez-Perez A."/>
            <person name="Rosales R.S."/>
            <person name="Dijkman R."/>
            <person name="Feberwee A."/>
            <person name="Spergser J."/>
            <person name="Szostak M.P."/>
            <person name="Ressel L."/>
            <person name="Calabuig P."/>
            <person name="Catania S."/>
            <person name="Gobbo F."/>
            <person name="Timofte D."/>
            <person name="Poveda J.B."/>
        </authorList>
    </citation>
    <scope>NUCLEOTIDE SEQUENCE</scope>
    <source>
        <strain evidence="3">T264</strain>
    </source>
</reference>
<dbReference type="AlphaFoldDB" id="A0AAW6HNQ7"/>
<evidence type="ECO:0000313" key="3">
    <source>
        <dbReference type="EMBL" id="MDC4183057.1"/>
    </source>
</evidence>
<dbReference type="EMBL" id="JAJHZP010000001">
    <property type="protein sequence ID" value="MDC4183057.1"/>
    <property type="molecule type" value="Genomic_DNA"/>
</dbReference>
<protein>
    <submittedName>
        <fullName evidence="3">Uncharacterized protein</fullName>
    </submittedName>
</protein>
<feature type="compositionally biased region" description="Low complexity" evidence="1">
    <location>
        <begin position="90"/>
        <end position="125"/>
    </location>
</feature>
<evidence type="ECO:0000313" key="4">
    <source>
        <dbReference type="Proteomes" id="UP001216384"/>
    </source>
</evidence>
<feature type="compositionally biased region" description="Low complexity" evidence="1">
    <location>
        <begin position="61"/>
        <end position="76"/>
    </location>
</feature>
<comment type="caution">
    <text evidence="3">The sequence shown here is derived from an EMBL/GenBank/DDBJ whole genome shotgun (WGS) entry which is preliminary data.</text>
</comment>
<feature type="region of interest" description="Disordered" evidence="1">
    <location>
        <begin position="209"/>
        <end position="284"/>
    </location>
</feature>